<sequence>MGGLSEEEEGETVFDTLEDDMVDDNEPAEPKVTEFKTPSSLTTVTVIEDFELEDTYQSGKAQPRKSREGDEGANADETTNKAAKQYKNTAPTTKSKSTAPKGGGNTGKKGKRMR</sequence>
<dbReference type="AlphaFoldDB" id="A0A433D8P1"/>
<reference evidence="2 3" key="1">
    <citation type="journal article" date="2018" name="New Phytol.">
        <title>Phylogenomics of Endogonaceae and evolution of mycorrhizas within Mucoromycota.</title>
        <authorList>
            <person name="Chang Y."/>
            <person name="Desiro A."/>
            <person name="Na H."/>
            <person name="Sandor L."/>
            <person name="Lipzen A."/>
            <person name="Clum A."/>
            <person name="Barry K."/>
            <person name="Grigoriev I.V."/>
            <person name="Martin F.M."/>
            <person name="Stajich J.E."/>
            <person name="Smith M.E."/>
            <person name="Bonito G."/>
            <person name="Spatafora J.W."/>
        </authorList>
    </citation>
    <scope>NUCLEOTIDE SEQUENCE [LARGE SCALE GENOMIC DNA]</scope>
    <source>
        <strain evidence="2 3">GMNB39</strain>
    </source>
</reference>
<feature type="region of interest" description="Disordered" evidence="1">
    <location>
        <begin position="48"/>
        <end position="114"/>
    </location>
</feature>
<dbReference type="EMBL" id="RBNI01004788">
    <property type="protein sequence ID" value="RUP47234.1"/>
    <property type="molecule type" value="Genomic_DNA"/>
</dbReference>
<gene>
    <name evidence="2" type="ORF">BC936DRAFT_145968</name>
</gene>
<evidence type="ECO:0000313" key="3">
    <source>
        <dbReference type="Proteomes" id="UP000268093"/>
    </source>
</evidence>
<organism evidence="2 3">
    <name type="scientific">Jimgerdemannia flammicorona</name>
    <dbReference type="NCBI Taxonomy" id="994334"/>
    <lineage>
        <taxon>Eukaryota</taxon>
        <taxon>Fungi</taxon>
        <taxon>Fungi incertae sedis</taxon>
        <taxon>Mucoromycota</taxon>
        <taxon>Mucoromycotina</taxon>
        <taxon>Endogonomycetes</taxon>
        <taxon>Endogonales</taxon>
        <taxon>Endogonaceae</taxon>
        <taxon>Jimgerdemannia</taxon>
    </lineage>
</organism>
<name>A0A433D8P1_9FUNG</name>
<feature type="compositionally biased region" description="Acidic residues" evidence="1">
    <location>
        <begin position="1"/>
        <end position="27"/>
    </location>
</feature>
<evidence type="ECO:0000256" key="1">
    <source>
        <dbReference type="SAM" id="MobiDB-lite"/>
    </source>
</evidence>
<feature type="compositionally biased region" description="Polar residues" evidence="1">
    <location>
        <begin position="76"/>
        <end position="98"/>
    </location>
</feature>
<protein>
    <submittedName>
        <fullName evidence="2">Uncharacterized protein</fullName>
    </submittedName>
</protein>
<accession>A0A433D8P1</accession>
<keyword evidence="3" id="KW-1185">Reference proteome</keyword>
<proteinExistence type="predicted"/>
<dbReference type="OrthoDB" id="551633at2759"/>
<evidence type="ECO:0000313" key="2">
    <source>
        <dbReference type="EMBL" id="RUP47234.1"/>
    </source>
</evidence>
<dbReference type="Proteomes" id="UP000268093">
    <property type="component" value="Unassembled WGS sequence"/>
</dbReference>
<feature type="region of interest" description="Disordered" evidence="1">
    <location>
        <begin position="1"/>
        <end position="33"/>
    </location>
</feature>
<comment type="caution">
    <text evidence="2">The sequence shown here is derived from an EMBL/GenBank/DDBJ whole genome shotgun (WGS) entry which is preliminary data.</text>
</comment>